<keyword evidence="4 12" id="KW-0698">rRNA processing</keyword>
<evidence type="ECO:0000256" key="1">
    <source>
        <dbReference type="ARBA" id="ARBA00004496"/>
    </source>
</evidence>
<evidence type="ECO:0000259" key="13">
    <source>
        <dbReference type="PROSITE" id="PS51918"/>
    </source>
</evidence>
<dbReference type="GO" id="GO:0019843">
    <property type="term" value="F:rRNA binding"/>
    <property type="evidence" value="ECO:0007669"/>
    <property type="project" value="UniProtKB-UniRule"/>
</dbReference>
<dbReference type="RefSeq" id="WP_036452422.1">
    <property type="nucleotide sequence ID" value="NZ_AWQU01000086.1"/>
</dbReference>
<evidence type="ECO:0000256" key="9">
    <source>
        <dbReference type="ARBA" id="ARBA00022723"/>
    </source>
</evidence>
<dbReference type="InterPro" id="IPR027492">
    <property type="entry name" value="RNA_MTrfase_RlmN"/>
</dbReference>
<proteinExistence type="inferred from homology"/>
<dbReference type="GO" id="GO:0051539">
    <property type="term" value="F:4 iron, 4 sulfur cluster binding"/>
    <property type="evidence" value="ECO:0007669"/>
    <property type="project" value="UniProtKB-UniRule"/>
</dbReference>
<comment type="catalytic activity">
    <reaction evidence="12">
        <text>adenosine(2503) in 23S rRNA + 2 reduced [2Fe-2S]-[ferredoxin] + 2 S-adenosyl-L-methionine = 2-methyladenosine(2503) in 23S rRNA + 5'-deoxyadenosine + L-methionine + 2 oxidized [2Fe-2S]-[ferredoxin] + S-adenosyl-L-homocysteine</text>
        <dbReference type="Rhea" id="RHEA:42916"/>
        <dbReference type="Rhea" id="RHEA-COMP:10000"/>
        <dbReference type="Rhea" id="RHEA-COMP:10001"/>
        <dbReference type="Rhea" id="RHEA-COMP:10152"/>
        <dbReference type="Rhea" id="RHEA-COMP:10282"/>
        <dbReference type="ChEBI" id="CHEBI:17319"/>
        <dbReference type="ChEBI" id="CHEBI:33737"/>
        <dbReference type="ChEBI" id="CHEBI:33738"/>
        <dbReference type="ChEBI" id="CHEBI:57844"/>
        <dbReference type="ChEBI" id="CHEBI:57856"/>
        <dbReference type="ChEBI" id="CHEBI:59789"/>
        <dbReference type="ChEBI" id="CHEBI:74411"/>
        <dbReference type="ChEBI" id="CHEBI:74497"/>
        <dbReference type="EC" id="2.1.1.192"/>
    </reaction>
</comment>
<comment type="catalytic activity">
    <reaction evidence="12">
        <text>adenosine(37) in tRNA + 2 reduced [2Fe-2S]-[ferredoxin] + 2 S-adenosyl-L-methionine = 2-methyladenosine(37) in tRNA + 5'-deoxyadenosine + L-methionine + 2 oxidized [2Fe-2S]-[ferredoxin] + S-adenosyl-L-homocysteine</text>
        <dbReference type="Rhea" id="RHEA:43332"/>
        <dbReference type="Rhea" id="RHEA-COMP:10000"/>
        <dbReference type="Rhea" id="RHEA-COMP:10001"/>
        <dbReference type="Rhea" id="RHEA-COMP:10162"/>
        <dbReference type="Rhea" id="RHEA-COMP:10485"/>
        <dbReference type="ChEBI" id="CHEBI:17319"/>
        <dbReference type="ChEBI" id="CHEBI:33737"/>
        <dbReference type="ChEBI" id="CHEBI:33738"/>
        <dbReference type="ChEBI" id="CHEBI:57844"/>
        <dbReference type="ChEBI" id="CHEBI:57856"/>
        <dbReference type="ChEBI" id="CHEBI:59789"/>
        <dbReference type="ChEBI" id="CHEBI:74411"/>
        <dbReference type="ChEBI" id="CHEBI:74497"/>
        <dbReference type="EC" id="2.1.1.192"/>
    </reaction>
</comment>
<feature type="active site" description="Proton acceptor" evidence="12">
    <location>
        <position position="101"/>
    </location>
</feature>
<feature type="binding site" evidence="12">
    <location>
        <position position="125"/>
    </location>
    <ligand>
        <name>[4Fe-4S] cluster</name>
        <dbReference type="ChEBI" id="CHEBI:49883"/>
        <note>4Fe-4S-S-AdoMet</note>
    </ligand>
</feature>
<comment type="caution">
    <text evidence="14">The sequence shown here is derived from an EMBL/GenBank/DDBJ whole genome shotgun (WGS) entry which is preliminary data.</text>
</comment>
<dbReference type="AlphaFoldDB" id="A0A084U2Y4"/>
<evidence type="ECO:0000256" key="12">
    <source>
        <dbReference type="HAMAP-Rule" id="MF_01849"/>
    </source>
</evidence>
<dbReference type="GO" id="GO:0070475">
    <property type="term" value="P:rRNA base methylation"/>
    <property type="evidence" value="ECO:0007669"/>
    <property type="project" value="UniProtKB-UniRule"/>
</dbReference>
<protein>
    <recommendedName>
        <fullName evidence="12">Probable dual-specificity RNA methyltransferase RlmN</fullName>
        <ecNumber evidence="12">2.1.1.192</ecNumber>
    </recommendedName>
    <alternativeName>
        <fullName evidence="12">23S rRNA (adenine(2503)-C(2))-methyltransferase</fullName>
    </alternativeName>
    <alternativeName>
        <fullName evidence="12">23S rRNA m2A2503 methyltransferase</fullName>
    </alternativeName>
    <alternativeName>
        <fullName evidence="12">Ribosomal RNA large subunit methyltransferase N</fullName>
    </alternativeName>
    <alternativeName>
        <fullName evidence="12">tRNA (adenine(37)-C(2))-methyltransferase</fullName>
    </alternativeName>
    <alternativeName>
        <fullName evidence="12">tRNA m2A37 methyltransferase</fullName>
    </alternativeName>
</protein>
<dbReference type="Pfam" id="PF21016">
    <property type="entry name" value="RlmN_N"/>
    <property type="match status" value="1"/>
</dbReference>
<dbReference type="FunFam" id="3.20.20.70:FF:000014">
    <property type="entry name" value="Probable dual-specificity RNA methyltransferase RlmN"/>
    <property type="match status" value="1"/>
</dbReference>
<name>A0A084U2Y4_MALIO</name>
<keyword evidence="8 12" id="KW-0819">tRNA processing</keyword>
<dbReference type="PROSITE" id="PS51918">
    <property type="entry name" value="RADICAL_SAM"/>
    <property type="match status" value="1"/>
</dbReference>
<dbReference type="InterPro" id="IPR004383">
    <property type="entry name" value="rRNA_lsu_MTrfase_RlmN/Cfr"/>
</dbReference>
<comment type="caution">
    <text evidence="12">Lacks conserved residue(s) required for the propagation of feature annotation.</text>
</comment>
<dbReference type="EC" id="2.1.1.192" evidence="12"/>
<dbReference type="InterPro" id="IPR048641">
    <property type="entry name" value="RlmN_N"/>
</dbReference>
<dbReference type="Gene3D" id="1.10.150.530">
    <property type="match status" value="1"/>
</dbReference>
<feature type="binding site" evidence="12">
    <location>
        <position position="121"/>
    </location>
    <ligand>
        <name>[4Fe-4S] cluster</name>
        <dbReference type="ChEBI" id="CHEBI:49883"/>
        <note>4Fe-4S-S-AdoMet</note>
    </ligand>
</feature>
<evidence type="ECO:0000256" key="5">
    <source>
        <dbReference type="ARBA" id="ARBA00022603"/>
    </source>
</evidence>
<dbReference type="PANTHER" id="PTHR30544">
    <property type="entry name" value="23S RRNA METHYLTRANSFERASE"/>
    <property type="match status" value="1"/>
</dbReference>
<keyword evidence="7 12" id="KW-0949">S-adenosyl-L-methionine</keyword>
<dbReference type="InterPro" id="IPR013785">
    <property type="entry name" value="Aldolase_TIM"/>
</dbReference>
<organism evidence="14 15">
    <name type="scientific">Malacoplasma iowae DK-CPA</name>
    <dbReference type="NCBI Taxonomy" id="1394179"/>
    <lineage>
        <taxon>Bacteria</taxon>
        <taxon>Bacillati</taxon>
        <taxon>Mycoplasmatota</taxon>
        <taxon>Mycoplasmoidales</taxon>
        <taxon>Mycoplasmoidaceae</taxon>
        <taxon>Malacoplasma</taxon>
    </lineage>
</organism>
<comment type="similarity">
    <text evidence="12">Belongs to the radical SAM superfamily. RlmN family.</text>
</comment>
<evidence type="ECO:0000256" key="6">
    <source>
        <dbReference type="ARBA" id="ARBA00022679"/>
    </source>
</evidence>
<evidence type="ECO:0000313" key="15">
    <source>
        <dbReference type="Proteomes" id="UP000028523"/>
    </source>
</evidence>
<feature type="domain" description="Radical SAM core" evidence="13">
    <location>
        <begin position="107"/>
        <end position="341"/>
    </location>
</feature>
<dbReference type="Pfam" id="PF04055">
    <property type="entry name" value="Radical_SAM"/>
    <property type="match status" value="1"/>
</dbReference>
<evidence type="ECO:0000256" key="11">
    <source>
        <dbReference type="ARBA" id="ARBA00023014"/>
    </source>
</evidence>
<dbReference type="CDD" id="cd01335">
    <property type="entry name" value="Radical_SAM"/>
    <property type="match status" value="1"/>
</dbReference>
<feature type="binding site" evidence="12">
    <location>
        <begin position="172"/>
        <end position="173"/>
    </location>
    <ligand>
        <name>S-adenosyl-L-methionine</name>
        <dbReference type="ChEBI" id="CHEBI:59789"/>
    </ligand>
</feature>
<dbReference type="InterPro" id="IPR058240">
    <property type="entry name" value="rSAM_sf"/>
</dbReference>
<dbReference type="PIRSF" id="PIRSF006004">
    <property type="entry name" value="CHP00048"/>
    <property type="match status" value="1"/>
</dbReference>
<comment type="function">
    <text evidence="12">Specifically methylates position 2 of adenine 2503 in 23S rRNA and position 2 of adenine 37 in tRNAs.</text>
</comment>
<keyword evidence="9 12" id="KW-0479">Metal-binding</keyword>
<dbReference type="GO" id="GO:0046872">
    <property type="term" value="F:metal ion binding"/>
    <property type="evidence" value="ECO:0007669"/>
    <property type="project" value="UniProtKB-KW"/>
</dbReference>
<dbReference type="SFLD" id="SFLDS00029">
    <property type="entry name" value="Radical_SAM"/>
    <property type="match status" value="1"/>
</dbReference>
<dbReference type="SFLD" id="SFLDF00275">
    <property type="entry name" value="adenosine_C2_methyltransferase"/>
    <property type="match status" value="1"/>
</dbReference>
<dbReference type="EMBL" id="AWQU01000086">
    <property type="protein sequence ID" value="KFB07320.1"/>
    <property type="molecule type" value="Genomic_DNA"/>
</dbReference>
<keyword evidence="2 12" id="KW-0004">4Fe-4S</keyword>
<dbReference type="HAMAP" id="MF_01849">
    <property type="entry name" value="RNA_methyltr_RlmN"/>
    <property type="match status" value="1"/>
</dbReference>
<keyword evidence="6 12" id="KW-0808">Transferase</keyword>
<comment type="cofactor">
    <cofactor evidence="12">
        <name>[4Fe-4S] cluster</name>
        <dbReference type="ChEBI" id="CHEBI:49883"/>
    </cofactor>
    <text evidence="12">Binds 1 [4Fe-4S] cluster. The cluster is coordinated with 3 cysteines and an exchangeable S-adenosyl-L-methionine.</text>
</comment>
<evidence type="ECO:0000256" key="10">
    <source>
        <dbReference type="ARBA" id="ARBA00023004"/>
    </source>
</evidence>
<evidence type="ECO:0000256" key="7">
    <source>
        <dbReference type="ARBA" id="ARBA00022691"/>
    </source>
</evidence>
<dbReference type="GO" id="GO:0002935">
    <property type="term" value="F:tRNA (adenine(37)-C2)-methyltransferase activity"/>
    <property type="evidence" value="ECO:0007669"/>
    <property type="project" value="UniProtKB-UniRule"/>
</dbReference>
<keyword evidence="3 12" id="KW-0963">Cytoplasm</keyword>
<feature type="binding site" evidence="12">
    <location>
        <begin position="227"/>
        <end position="229"/>
    </location>
    <ligand>
        <name>S-adenosyl-L-methionine</name>
        <dbReference type="ChEBI" id="CHEBI:59789"/>
    </ligand>
</feature>
<keyword evidence="5 12" id="KW-0489">Methyltransferase</keyword>
<reference evidence="14 15" key="1">
    <citation type="journal article" date="2014" name="PLoS ONE">
        <title>Reduction of Hydrogen Peroxide Accumulation and Toxicity by a Catalase from Mycoplasma iowae.</title>
        <authorList>
            <person name="Pritchard R.E."/>
            <person name="Prassinos A.J."/>
            <person name="Osborne J.D."/>
            <person name="Raviv Z."/>
            <person name="Balish M.F."/>
        </authorList>
    </citation>
    <scope>NUCLEOTIDE SEQUENCE [LARGE SCALE GENOMIC DNA]</scope>
    <source>
        <strain evidence="14 15">DK-CPA</strain>
    </source>
</reference>
<dbReference type="GO" id="GO:0005737">
    <property type="term" value="C:cytoplasm"/>
    <property type="evidence" value="ECO:0007669"/>
    <property type="project" value="UniProtKB-SubCell"/>
</dbReference>
<dbReference type="SFLD" id="SFLDG01062">
    <property type="entry name" value="methyltransferase_(Class_A)"/>
    <property type="match status" value="1"/>
</dbReference>
<dbReference type="SUPFAM" id="SSF102114">
    <property type="entry name" value="Radical SAM enzymes"/>
    <property type="match status" value="1"/>
</dbReference>
<evidence type="ECO:0000256" key="4">
    <source>
        <dbReference type="ARBA" id="ARBA00022552"/>
    </source>
</evidence>
<evidence type="ECO:0000256" key="3">
    <source>
        <dbReference type="ARBA" id="ARBA00022490"/>
    </source>
</evidence>
<feature type="binding site" evidence="12">
    <location>
        <position position="303"/>
    </location>
    <ligand>
        <name>S-adenosyl-L-methionine</name>
        <dbReference type="ChEBI" id="CHEBI:59789"/>
    </ligand>
</feature>
<comment type="miscellaneous">
    <text evidence="12">Reaction proceeds by a ping-pong mechanism involving intermediate methylation of a conserved cysteine residue.</text>
</comment>
<keyword evidence="11 12" id="KW-0411">Iron-sulfur</keyword>
<dbReference type="InterPro" id="IPR040072">
    <property type="entry name" value="Methyltransferase_A"/>
</dbReference>
<keyword evidence="12" id="KW-1015">Disulfide bond</keyword>
<evidence type="ECO:0000256" key="8">
    <source>
        <dbReference type="ARBA" id="ARBA00022694"/>
    </source>
</evidence>
<dbReference type="GO" id="GO:0000049">
    <property type="term" value="F:tRNA binding"/>
    <property type="evidence" value="ECO:0007669"/>
    <property type="project" value="UniProtKB-UniRule"/>
</dbReference>
<feature type="binding site" evidence="12">
    <location>
        <position position="204"/>
    </location>
    <ligand>
        <name>S-adenosyl-L-methionine</name>
        <dbReference type="ChEBI" id="CHEBI:59789"/>
    </ligand>
</feature>
<dbReference type="Gene3D" id="3.20.20.70">
    <property type="entry name" value="Aldolase class I"/>
    <property type="match status" value="1"/>
</dbReference>
<dbReference type="GO" id="GO:0030488">
    <property type="term" value="P:tRNA methylation"/>
    <property type="evidence" value="ECO:0007669"/>
    <property type="project" value="UniProtKB-UniRule"/>
</dbReference>
<evidence type="ECO:0000256" key="2">
    <source>
        <dbReference type="ARBA" id="ARBA00022485"/>
    </source>
</evidence>
<feature type="binding site" evidence="12">
    <location>
        <position position="128"/>
    </location>
    <ligand>
        <name>[4Fe-4S] cluster</name>
        <dbReference type="ChEBI" id="CHEBI:49883"/>
        <note>4Fe-4S-S-AdoMet</note>
    </ligand>
</feature>
<gene>
    <name evidence="12" type="primary">rlmN</name>
    <name evidence="14" type="ORF">P271_151</name>
</gene>
<dbReference type="PANTHER" id="PTHR30544:SF5">
    <property type="entry name" value="RADICAL SAM CORE DOMAIN-CONTAINING PROTEIN"/>
    <property type="match status" value="1"/>
</dbReference>
<sequence>MNVNTNIKNDNLVSIYSLTLQELKDNLVASGFKSYVGDQIYDWIYKKDIDDFDKMTNLSKQAISFLKQNYFFDEIKINTIQEDKDGTVKFLLELHDNNLIEVVLMSFDYGYSVCVTSQVGCNMGCKFCASGLLKKVRNISTGEFIKQFLLAKQYLYKTKGENLSHMVVMGIGEPFDNFNNLVQFMKVIKEQKGLGIGGRKITVSTCGLVHRIKEWADLNNQVNLAISLHASNNEIRNKIMPINAAFNIEKLLEAIDYYLNKTNRRITIEYIMIKDLNDKKEHAYELIEMFKNRLVFINLIPYNPVFENSYARSDKCKEFYDILKNSGITCTIRQEKGSSIDAACGQLRSKRLGVL</sequence>
<comment type="subcellular location">
    <subcellularLocation>
        <location evidence="1 12">Cytoplasm</location>
    </subcellularLocation>
</comment>
<dbReference type="GO" id="GO:0070040">
    <property type="term" value="F:rRNA (adenine(2503)-C2-)-methyltransferase activity"/>
    <property type="evidence" value="ECO:0007669"/>
    <property type="project" value="UniProtKB-UniRule"/>
</dbReference>
<evidence type="ECO:0000313" key="14">
    <source>
        <dbReference type="EMBL" id="KFB07320.1"/>
    </source>
</evidence>
<feature type="active site" description="S-methylcysteine intermediate" evidence="12">
    <location>
        <position position="344"/>
    </location>
</feature>
<keyword evidence="15" id="KW-1185">Reference proteome</keyword>
<accession>A0A084U2Y4</accession>
<dbReference type="InterPro" id="IPR007197">
    <property type="entry name" value="rSAM"/>
</dbReference>
<dbReference type="Proteomes" id="UP000028523">
    <property type="component" value="Unassembled WGS sequence"/>
</dbReference>
<dbReference type="NCBIfam" id="TIGR00048">
    <property type="entry name" value="rRNA_mod_RlmN"/>
    <property type="match status" value="1"/>
</dbReference>
<keyword evidence="10 12" id="KW-0408">Iron</keyword>